<reference evidence="2 3" key="1">
    <citation type="journal article" date="2014" name="Antonie Van Leeuwenhoek">
        <title>Hyphomonas beringensis sp. nov. and Hyphomonas chukchiensis sp. nov., isolated from surface seawater of the Bering Sea and Chukchi Sea.</title>
        <authorList>
            <person name="Li C."/>
            <person name="Lai Q."/>
            <person name="Li G."/>
            <person name="Dong C."/>
            <person name="Wang J."/>
            <person name="Liao Y."/>
            <person name="Shao Z."/>
        </authorList>
    </citation>
    <scope>NUCLEOTIDE SEQUENCE [LARGE SCALE GENOMIC DNA]</scope>
    <source>
        <strain evidence="2 3">MHS-2</strain>
    </source>
</reference>
<comment type="caution">
    <text evidence="2">The sequence shown here is derived from an EMBL/GenBank/DDBJ whole genome shotgun (WGS) entry which is preliminary data.</text>
</comment>
<dbReference type="PATRIC" id="fig|1280950.3.peg.2447"/>
<accession>A0A059FMI1</accession>
<evidence type="ECO:0000256" key="1">
    <source>
        <dbReference type="SAM" id="MobiDB-lite"/>
    </source>
</evidence>
<dbReference type="EMBL" id="ARYK01000005">
    <property type="protein sequence ID" value="KCZ91880.1"/>
    <property type="molecule type" value="Genomic_DNA"/>
</dbReference>
<evidence type="ECO:0000313" key="3">
    <source>
        <dbReference type="Proteomes" id="UP000025171"/>
    </source>
</evidence>
<name>A0A059FMI1_9PROT</name>
<proteinExistence type="predicted"/>
<dbReference type="eggNOG" id="COG5622">
    <property type="taxonomic scope" value="Bacteria"/>
</dbReference>
<dbReference type="STRING" id="1280950.HJO_12202"/>
<evidence type="ECO:0000313" key="2">
    <source>
        <dbReference type="EMBL" id="KCZ91880.1"/>
    </source>
</evidence>
<dbReference type="InterPro" id="IPR041374">
    <property type="entry name" value="BaeRF_family12"/>
</dbReference>
<dbReference type="Pfam" id="PF18856">
    <property type="entry name" value="baeRF_family12"/>
    <property type="match status" value="1"/>
</dbReference>
<dbReference type="Proteomes" id="UP000025171">
    <property type="component" value="Unassembled WGS sequence"/>
</dbReference>
<gene>
    <name evidence="2" type="ORF">HJO_12202</name>
</gene>
<protein>
    <submittedName>
        <fullName evidence="2">Attachment protein</fullName>
    </submittedName>
</protein>
<organism evidence="2 3">
    <name type="scientific">Hyphomonas johnsonii MHS-2</name>
    <dbReference type="NCBI Taxonomy" id="1280950"/>
    <lineage>
        <taxon>Bacteria</taxon>
        <taxon>Pseudomonadati</taxon>
        <taxon>Pseudomonadota</taxon>
        <taxon>Alphaproteobacteria</taxon>
        <taxon>Hyphomonadales</taxon>
        <taxon>Hyphomonadaceae</taxon>
        <taxon>Hyphomonas</taxon>
    </lineage>
</organism>
<sequence length="148" mass="16572">MDVMKLKNGTWVIVCDGGKFLLLENNGDEAIMDLRVVAHDTSDNPMTSAQGTDRPGRFAISPDRRGTTQETDWHQLAETRFAEDLAGMLDRWAMEDRFSQLVIVADSRTLGVLRAALTDRVKTRVCGEVQKDYAHRTIAFMEEALAKA</sequence>
<feature type="region of interest" description="Disordered" evidence="1">
    <location>
        <begin position="42"/>
        <end position="70"/>
    </location>
</feature>
<dbReference type="AlphaFoldDB" id="A0A059FMI1"/>
<keyword evidence="3" id="KW-1185">Reference proteome</keyword>